<organism evidence="1">
    <name type="scientific">uncultured Thermomicrobiales bacterium</name>
    <dbReference type="NCBI Taxonomy" id="1645740"/>
    <lineage>
        <taxon>Bacteria</taxon>
        <taxon>Pseudomonadati</taxon>
        <taxon>Thermomicrobiota</taxon>
        <taxon>Thermomicrobia</taxon>
        <taxon>Thermomicrobiales</taxon>
        <taxon>environmental samples</taxon>
    </lineage>
</organism>
<reference evidence="1" key="1">
    <citation type="submission" date="2020-02" db="EMBL/GenBank/DDBJ databases">
        <authorList>
            <person name="Meier V. D."/>
        </authorList>
    </citation>
    <scope>NUCLEOTIDE SEQUENCE</scope>
    <source>
        <strain evidence="1">AVDCRST_MAG33</strain>
    </source>
</reference>
<name>A0A6J4V0I4_9BACT</name>
<feature type="non-terminal residue" evidence="1">
    <location>
        <position position="27"/>
    </location>
</feature>
<protein>
    <submittedName>
        <fullName evidence="1">Uncharacterized protein</fullName>
    </submittedName>
</protein>
<gene>
    <name evidence="1" type="ORF">AVDCRST_MAG33-2034</name>
</gene>
<evidence type="ECO:0000313" key="1">
    <source>
        <dbReference type="EMBL" id="CAA9565635.1"/>
    </source>
</evidence>
<dbReference type="AlphaFoldDB" id="A0A6J4V0I4"/>
<accession>A0A6J4V0I4</accession>
<dbReference type="EMBL" id="CADCWK010000225">
    <property type="protein sequence ID" value="CAA9565635.1"/>
    <property type="molecule type" value="Genomic_DNA"/>
</dbReference>
<proteinExistence type="predicted"/>
<sequence>MAVVARARPLDVDAPARVLSRRMTWNG</sequence>